<name>A0ABW3B9T3_9ACTN</name>
<feature type="compositionally biased region" description="Basic and acidic residues" evidence="1">
    <location>
        <begin position="215"/>
        <end position="231"/>
    </location>
</feature>
<feature type="domain" description="HTH IS21-type" evidence="2">
    <location>
        <begin position="90"/>
        <end position="154"/>
    </location>
</feature>
<evidence type="ECO:0000313" key="4">
    <source>
        <dbReference type="Proteomes" id="UP001596956"/>
    </source>
</evidence>
<dbReference type="Proteomes" id="UP001596956">
    <property type="component" value="Unassembled WGS sequence"/>
</dbReference>
<gene>
    <name evidence="3" type="ORF">ACFQZU_00750</name>
</gene>
<dbReference type="InterPro" id="IPR017894">
    <property type="entry name" value="HTH_IS21_transposase_type"/>
</dbReference>
<feature type="compositionally biased region" description="Acidic residues" evidence="1">
    <location>
        <begin position="63"/>
        <end position="73"/>
    </location>
</feature>
<comment type="caution">
    <text evidence="3">The sequence shown here is derived from an EMBL/GenBank/DDBJ whole genome shotgun (WGS) entry which is preliminary data.</text>
</comment>
<proteinExistence type="predicted"/>
<feature type="region of interest" description="Disordered" evidence="1">
    <location>
        <begin position="61"/>
        <end position="82"/>
    </location>
</feature>
<keyword evidence="4" id="KW-1185">Reference proteome</keyword>
<sequence length="258" mass="28910">MSSSIEVLCRDRATFYAEAAGQGAPQAVQVADRWHLWNNLGQAVERCVSAHRICLTPARAPLAEEESPVEPEESTSPWRTSSRFADRVRETHAAVHDLRAKDHSIRSIQRNLGMGSSTVLRYLRASAPEALFRGQWQNRSSRVDPFKPYLDQQWADGRTNAWKLFEDIKDMGYPGGYGMVRDYLRPNRPVAQPPGPRPPRVREWTAWLLTPPEALGEHEHPGLKQARRDCSEPGPWPGTCAPLPACSPAGREQNSRSG</sequence>
<dbReference type="PANTHER" id="PTHR33498:SF1">
    <property type="entry name" value="TRANSPOSASE FOR INSERTION SEQUENCE ELEMENT IS1557"/>
    <property type="match status" value="1"/>
</dbReference>
<dbReference type="PROSITE" id="PS50531">
    <property type="entry name" value="HTH_IS21"/>
    <property type="match status" value="1"/>
</dbReference>
<dbReference type="PANTHER" id="PTHR33498">
    <property type="entry name" value="TRANSPOSASE FOR INSERTION SEQUENCE ELEMENT IS1557"/>
    <property type="match status" value="1"/>
</dbReference>
<protein>
    <recommendedName>
        <fullName evidence="2">HTH IS21-type domain-containing protein</fullName>
    </recommendedName>
</protein>
<accession>A0ABW3B9T3</accession>
<organism evidence="3 4">
    <name type="scientific">Streptomonospora algeriensis</name>
    <dbReference type="NCBI Taxonomy" id="995084"/>
    <lineage>
        <taxon>Bacteria</taxon>
        <taxon>Bacillati</taxon>
        <taxon>Actinomycetota</taxon>
        <taxon>Actinomycetes</taxon>
        <taxon>Streptosporangiales</taxon>
        <taxon>Nocardiopsidaceae</taxon>
        <taxon>Streptomonospora</taxon>
    </lineage>
</organism>
<feature type="region of interest" description="Disordered" evidence="1">
    <location>
        <begin position="214"/>
        <end position="258"/>
    </location>
</feature>
<evidence type="ECO:0000259" key="2">
    <source>
        <dbReference type="PROSITE" id="PS50531"/>
    </source>
</evidence>
<dbReference type="InterPro" id="IPR047951">
    <property type="entry name" value="Transpos_ISL3"/>
</dbReference>
<dbReference type="EMBL" id="JBHTHR010000006">
    <property type="protein sequence ID" value="MFD0799850.1"/>
    <property type="molecule type" value="Genomic_DNA"/>
</dbReference>
<evidence type="ECO:0000313" key="3">
    <source>
        <dbReference type="EMBL" id="MFD0799850.1"/>
    </source>
</evidence>
<evidence type="ECO:0000256" key="1">
    <source>
        <dbReference type="SAM" id="MobiDB-lite"/>
    </source>
</evidence>
<reference evidence="4" key="1">
    <citation type="journal article" date="2019" name="Int. J. Syst. Evol. Microbiol.">
        <title>The Global Catalogue of Microorganisms (GCM) 10K type strain sequencing project: providing services to taxonomists for standard genome sequencing and annotation.</title>
        <authorList>
            <consortium name="The Broad Institute Genomics Platform"/>
            <consortium name="The Broad Institute Genome Sequencing Center for Infectious Disease"/>
            <person name="Wu L."/>
            <person name="Ma J."/>
        </authorList>
    </citation>
    <scope>NUCLEOTIDE SEQUENCE [LARGE SCALE GENOMIC DNA]</scope>
    <source>
        <strain evidence="4">CCUG 63369</strain>
    </source>
</reference>